<gene>
    <name evidence="6" type="ORF">LCGC14_2182220</name>
</gene>
<reference evidence="6" key="1">
    <citation type="journal article" date="2015" name="Nature">
        <title>Complex archaea that bridge the gap between prokaryotes and eukaryotes.</title>
        <authorList>
            <person name="Spang A."/>
            <person name="Saw J.H."/>
            <person name="Jorgensen S.L."/>
            <person name="Zaremba-Niedzwiedzka K."/>
            <person name="Martijn J."/>
            <person name="Lind A.E."/>
            <person name="van Eijk R."/>
            <person name="Schleper C."/>
            <person name="Guy L."/>
            <person name="Ettema T.J."/>
        </authorList>
    </citation>
    <scope>NUCLEOTIDE SEQUENCE</scope>
</reference>
<evidence type="ECO:0000313" key="6">
    <source>
        <dbReference type="EMBL" id="KKL62734.1"/>
    </source>
</evidence>
<evidence type="ECO:0008006" key="7">
    <source>
        <dbReference type="Google" id="ProtNLM"/>
    </source>
</evidence>
<evidence type="ECO:0000256" key="3">
    <source>
        <dbReference type="ARBA" id="ARBA00022692"/>
    </source>
</evidence>
<organism evidence="6">
    <name type="scientific">marine sediment metagenome</name>
    <dbReference type="NCBI Taxonomy" id="412755"/>
    <lineage>
        <taxon>unclassified sequences</taxon>
        <taxon>metagenomes</taxon>
        <taxon>ecological metagenomes</taxon>
    </lineage>
</organism>
<evidence type="ECO:0000256" key="2">
    <source>
        <dbReference type="ARBA" id="ARBA00022475"/>
    </source>
</evidence>
<keyword evidence="2" id="KW-1003">Cell membrane</keyword>
<dbReference type="Pfam" id="PF02472">
    <property type="entry name" value="ExbD"/>
    <property type="match status" value="1"/>
</dbReference>
<dbReference type="Gene3D" id="3.30.420.270">
    <property type="match status" value="1"/>
</dbReference>
<accession>A0A0F9DM10</accession>
<evidence type="ECO:0000256" key="1">
    <source>
        <dbReference type="ARBA" id="ARBA00004162"/>
    </source>
</evidence>
<evidence type="ECO:0000256" key="4">
    <source>
        <dbReference type="ARBA" id="ARBA00022989"/>
    </source>
</evidence>
<name>A0A0F9DM10_9ZZZZ</name>
<keyword evidence="3" id="KW-0812">Transmembrane</keyword>
<dbReference type="InterPro" id="IPR003400">
    <property type="entry name" value="ExbD"/>
</dbReference>
<sequence length="54" mass="5836">LEFRLGVAAKDAETSVEIFADEKAEYGTVAKIMAAIQRAGISKFTFVMQPEKAG</sequence>
<keyword evidence="5" id="KW-0472">Membrane</keyword>
<dbReference type="EMBL" id="LAZR01028394">
    <property type="protein sequence ID" value="KKL62734.1"/>
    <property type="molecule type" value="Genomic_DNA"/>
</dbReference>
<proteinExistence type="predicted"/>
<protein>
    <recommendedName>
        <fullName evidence="7">Biopolymer transport protein ExbD/TolR</fullName>
    </recommendedName>
</protein>
<dbReference type="GO" id="GO:0005886">
    <property type="term" value="C:plasma membrane"/>
    <property type="evidence" value="ECO:0007669"/>
    <property type="project" value="UniProtKB-SubCell"/>
</dbReference>
<comment type="subcellular location">
    <subcellularLocation>
        <location evidence="1">Cell membrane</location>
        <topology evidence="1">Single-pass membrane protein</topology>
    </subcellularLocation>
</comment>
<dbReference type="AlphaFoldDB" id="A0A0F9DM10"/>
<keyword evidence="4" id="KW-1133">Transmembrane helix</keyword>
<dbReference type="GO" id="GO:0022857">
    <property type="term" value="F:transmembrane transporter activity"/>
    <property type="evidence" value="ECO:0007669"/>
    <property type="project" value="InterPro"/>
</dbReference>
<feature type="non-terminal residue" evidence="6">
    <location>
        <position position="1"/>
    </location>
</feature>
<comment type="caution">
    <text evidence="6">The sequence shown here is derived from an EMBL/GenBank/DDBJ whole genome shotgun (WGS) entry which is preliminary data.</text>
</comment>
<evidence type="ECO:0000256" key="5">
    <source>
        <dbReference type="ARBA" id="ARBA00023136"/>
    </source>
</evidence>